<dbReference type="RefSeq" id="WP_175453478.1">
    <property type="nucleotide sequence ID" value="NZ_FNEI01000002.1"/>
</dbReference>
<reference evidence="2" key="1">
    <citation type="submission" date="2016-10" db="EMBL/GenBank/DDBJ databases">
        <authorList>
            <person name="Varghese N."/>
            <person name="Submissions S."/>
        </authorList>
    </citation>
    <scope>NUCLEOTIDE SEQUENCE [LARGE SCALE GENOMIC DNA]</scope>
    <source>
        <strain evidence="2">CGMCC 1.10783</strain>
    </source>
</reference>
<evidence type="ECO:0000313" key="2">
    <source>
        <dbReference type="Proteomes" id="UP000182130"/>
    </source>
</evidence>
<dbReference type="AlphaFoldDB" id="A0A1G8K3E3"/>
<organism evidence="1 2">
    <name type="scientific">Arthrobacter cupressi</name>
    <dbReference type="NCBI Taxonomy" id="1045773"/>
    <lineage>
        <taxon>Bacteria</taxon>
        <taxon>Bacillati</taxon>
        <taxon>Actinomycetota</taxon>
        <taxon>Actinomycetes</taxon>
        <taxon>Micrococcales</taxon>
        <taxon>Micrococcaceae</taxon>
        <taxon>Arthrobacter</taxon>
    </lineage>
</organism>
<proteinExistence type="predicted"/>
<accession>A0A1G8K3E3</accession>
<evidence type="ECO:0000313" key="1">
    <source>
        <dbReference type="EMBL" id="SDI37330.1"/>
    </source>
</evidence>
<keyword evidence="2" id="KW-1185">Reference proteome</keyword>
<name>A0A1G8K3E3_9MICC</name>
<sequence>MIILGLILLIAGWLLNIGILSTIGWILLAVGLILLILGALNRPVFGGRRYWY</sequence>
<dbReference type="Proteomes" id="UP000182130">
    <property type="component" value="Unassembled WGS sequence"/>
</dbReference>
<protein>
    <submittedName>
        <fullName evidence="1">Uncharacterized protein</fullName>
    </submittedName>
</protein>
<gene>
    <name evidence="1" type="ORF">SAMN05216555_102102</name>
</gene>
<dbReference type="EMBL" id="FNEI01000002">
    <property type="protein sequence ID" value="SDI37330.1"/>
    <property type="molecule type" value="Genomic_DNA"/>
</dbReference>